<organism evidence="5 6">
    <name type="scientific">Phoenix dactylifera</name>
    <name type="common">Date palm</name>
    <dbReference type="NCBI Taxonomy" id="42345"/>
    <lineage>
        <taxon>Eukaryota</taxon>
        <taxon>Viridiplantae</taxon>
        <taxon>Streptophyta</taxon>
        <taxon>Embryophyta</taxon>
        <taxon>Tracheophyta</taxon>
        <taxon>Spermatophyta</taxon>
        <taxon>Magnoliopsida</taxon>
        <taxon>Liliopsida</taxon>
        <taxon>Arecaceae</taxon>
        <taxon>Coryphoideae</taxon>
        <taxon>Phoeniceae</taxon>
        <taxon>Phoenix</taxon>
    </lineage>
</organism>
<evidence type="ECO:0000313" key="7">
    <source>
        <dbReference type="RefSeq" id="XP_038981060.1"/>
    </source>
</evidence>
<dbReference type="InterPro" id="IPR051861">
    <property type="entry name" value="NET_actin-binding_domain"/>
</dbReference>
<evidence type="ECO:0000313" key="6">
    <source>
        <dbReference type="RefSeq" id="XP_008793985.1"/>
    </source>
</evidence>
<protein>
    <submittedName>
        <fullName evidence="6 7">Protein NETWORKED 3A-like isoform X1</fullName>
    </submittedName>
</protein>
<dbReference type="GO" id="GO:0003779">
    <property type="term" value="F:actin binding"/>
    <property type="evidence" value="ECO:0007669"/>
    <property type="project" value="InterPro"/>
</dbReference>
<dbReference type="OrthoDB" id="2019833at2759"/>
<dbReference type="InterPro" id="IPR011684">
    <property type="entry name" value="NAB"/>
</dbReference>
<dbReference type="GeneID" id="103710143"/>
<evidence type="ECO:0000256" key="2">
    <source>
        <dbReference type="ARBA" id="ARBA00038006"/>
    </source>
</evidence>
<gene>
    <name evidence="6 7" type="primary">LOC103710143</name>
</gene>
<dbReference type="KEGG" id="pda:103710143"/>
<dbReference type="Proteomes" id="UP000228380">
    <property type="component" value="Chromosome 1"/>
</dbReference>
<name>A0A8B7C8J6_PHODC</name>
<keyword evidence="1 3" id="KW-0175">Coiled coil</keyword>
<dbReference type="PANTHER" id="PTHR32258">
    <property type="entry name" value="PROTEIN NETWORKED 4A"/>
    <property type="match status" value="1"/>
</dbReference>
<dbReference type="RefSeq" id="XP_038981060.1">
    <property type="nucleotide sequence ID" value="XM_039125132.1"/>
</dbReference>
<evidence type="ECO:0000313" key="5">
    <source>
        <dbReference type="Proteomes" id="UP000228380"/>
    </source>
</evidence>
<keyword evidence="5" id="KW-1185">Reference proteome</keyword>
<comment type="similarity">
    <text evidence="2">Belongs to the NET family.</text>
</comment>
<reference evidence="6 7" key="2">
    <citation type="submission" date="2025-04" db="UniProtKB">
        <authorList>
            <consortium name="RefSeq"/>
        </authorList>
    </citation>
    <scope>IDENTIFICATION</scope>
    <source>
        <tissue evidence="6 7">Young leaves</tissue>
    </source>
</reference>
<dbReference type="RefSeq" id="XP_008793985.1">
    <property type="nucleotide sequence ID" value="XM_008795763.4"/>
</dbReference>
<evidence type="ECO:0000256" key="3">
    <source>
        <dbReference type="SAM" id="Coils"/>
    </source>
</evidence>
<reference evidence="5" key="1">
    <citation type="journal article" date="2019" name="Nat. Commun.">
        <title>Genome-wide association mapping of date palm fruit traits.</title>
        <authorList>
            <person name="Hazzouri K.M."/>
            <person name="Gros-Balthazard M."/>
            <person name="Flowers J.M."/>
            <person name="Copetti D."/>
            <person name="Lemansour A."/>
            <person name="Lebrun M."/>
            <person name="Masmoudi K."/>
            <person name="Ferrand S."/>
            <person name="Dhar M.I."/>
            <person name="Fresquez Z.A."/>
            <person name="Rosas U."/>
            <person name="Zhang J."/>
            <person name="Talag J."/>
            <person name="Lee S."/>
            <person name="Kudrna D."/>
            <person name="Powell R.F."/>
            <person name="Leitch I.J."/>
            <person name="Krueger R.R."/>
            <person name="Wing R.A."/>
            <person name="Amiri K.M.A."/>
            <person name="Purugganan M.D."/>
        </authorList>
    </citation>
    <scope>NUCLEOTIDE SEQUENCE [LARGE SCALE GENOMIC DNA]</scope>
    <source>
        <strain evidence="5">cv. Khalas</strain>
    </source>
</reference>
<evidence type="ECO:0000256" key="1">
    <source>
        <dbReference type="ARBA" id="ARBA00023054"/>
    </source>
</evidence>
<dbReference type="Pfam" id="PF07765">
    <property type="entry name" value="KIP1"/>
    <property type="match status" value="1"/>
</dbReference>
<dbReference type="AlphaFoldDB" id="A0A8B7C8J6"/>
<evidence type="ECO:0000259" key="4">
    <source>
        <dbReference type="PROSITE" id="PS51774"/>
    </source>
</evidence>
<sequence length="224" mass="26208">MRMVEKQSHSWWFDSHNSPWSSTWLESTLQELEEKTKAMLALIEEDADSFSQCAELYYKRRPQLVDMLEQWHRAQRLLAERHDQLRLEVGRHQNLTPFRSLISRSRSWSPKLNSPMDMLCESSSDSFDSYQSEVDDPEGEVQVESKMTEVADEDSSSDEGKLLMHEEIERLTEENKMLKAEIKVKDEEKREVIRQLSLPIGILSDDNASLRKCIKEIVRGVFSN</sequence>
<proteinExistence type="inferred from homology"/>
<feature type="domain" description="NAB" evidence="4">
    <location>
        <begin position="9"/>
        <end position="89"/>
    </location>
</feature>
<accession>A0A8B7C8J6</accession>
<dbReference type="PROSITE" id="PS51774">
    <property type="entry name" value="NAB"/>
    <property type="match status" value="1"/>
</dbReference>
<dbReference type="PANTHER" id="PTHR32258:SF28">
    <property type="entry name" value="PROTEIN NETWORKED 3A-RELATED"/>
    <property type="match status" value="1"/>
</dbReference>
<feature type="coiled-coil region" evidence="3">
    <location>
        <begin position="161"/>
        <end position="195"/>
    </location>
</feature>